<evidence type="ECO:0000313" key="3">
    <source>
        <dbReference type="Proteomes" id="UP001245184"/>
    </source>
</evidence>
<comment type="caution">
    <text evidence="2">The sequence shown here is derived from an EMBL/GenBank/DDBJ whole genome shotgun (WGS) entry which is preliminary data.</text>
</comment>
<feature type="signal peptide" evidence="1">
    <location>
        <begin position="1"/>
        <end position="31"/>
    </location>
</feature>
<sequence length="161" mass="16009">MKAKSRRIGRLARVVAWGTVAFLAVPGAASAANGGTIHFSGALVGPQFNITTVRQTPAPRSDTLWTGHDGSAVTVTFAAPPGGAPSADVTLRINDGAASRIGAAALDTVATSFIDGTGRMARPGADGQYHVGGAGGVLSLGAKSGNVPSANKPVTVVVSYD</sequence>
<proteinExistence type="predicted"/>
<feature type="chain" id="PRO_5044777309" description="Fimbrial protein" evidence="1">
    <location>
        <begin position="32"/>
        <end position="161"/>
    </location>
</feature>
<evidence type="ECO:0008006" key="4">
    <source>
        <dbReference type="Google" id="ProtNLM"/>
    </source>
</evidence>
<organism evidence="2 3">
    <name type="scientific">Paraburkholderia graminis</name>
    <dbReference type="NCBI Taxonomy" id="60548"/>
    <lineage>
        <taxon>Bacteria</taxon>
        <taxon>Pseudomonadati</taxon>
        <taxon>Pseudomonadota</taxon>
        <taxon>Betaproteobacteria</taxon>
        <taxon>Burkholderiales</taxon>
        <taxon>Burkholderiaceae</taxon>
        <taxon>Paraburkholderia</taxon>
    </lineage>
</organism>
<evidence type="ECO:0000313" key="2">
    <source>
        <dbReference type="EMBL" id="MDR6201993.1"/>
    </source>
</evidence>
<name>A0ABD5CAN7_9BURK</name>
<reference evidence="2 3" key="1">
    <citation type="submission" date="2023-08" db="EMBL/GenBank/DDBJ databases">
        <title>Genome sequencing of plant associated microbes to promote plant fitness in Sorghum bicolor and Oryza sativa.</title>
        <authorList>
            <person name="Coleman-Derr D."/>
        </authorList>
    </citation>
    <scope>NUCLEOTIDE SEQUENCE [LARGE SCALE GENOMIC DNA]</scope>
    <source>
        <strain evidence="2 3">SLBN-33</strain>
    </source>
</reference>
<evidence type="ECO:0000256" key="1">
    <source>
        <dbReference type="SAM" id="SignalP"/>
    </source>
</evidence>
<keyword evidence="1" id="KW-0732">Signal</keyword>
<protein>
    <recommendedName>
        <fullName evidence="4">Fimbrial protein</fullName>
    </recommendedName>
</protein>
<dbReference type="Proteomes" id="UP001245184">
    <property type="component" value="Unassembled WGS sequence"/>
</dbReference>
<dbReference type="RefSeq" id="WP_006050559.1">
    <property type="nucleotide sequence ID" value="NZ_ATXV01000016.1"/>
</dbReference>
<dbReference type="EMBL" id="JAVIZN010000002">
    <property type="protein sequence ID" value="MDR6201993.1"/>
    <property type="molecule type" value="Genomic_DNA"/>
</dbReference>
<dbReference type="AlphaFoldDB" id="A0ABD5CAN7"/>
<gene>
    <name evidence="2" type="ORF">QF025_000713</name>
</gene>
<accession>A0ABD5CAN7</accession>